<dbReference type="Proteomes" id="UP001250214">
    <property type="component" value="Unassembled WGS sequence"/>
</dbReference>
<feature type="compositionally biased region" description="Low complexity" evidence="3">
    <location>
        <begin position="1"/>
        <end position="12"/>
    </location>
</feature>
<feature type="DNA-binding region" description="H-T-H motif" evidence="2">
    <location>
        <begin position="78"/>
        <end position="97"/>
    </location>
</feature>
<dbReference type="Pfam" id="PF17928">
    <property type="entry name" value="TetR_C_22"/>
    <property type="match status" value="1"/>
</dbReference>
<dbReference type="Gene3D" id="1.10.357.10">
    <property type="entry name" value="Tetracycline Repressor, domain 2"/>
    <property type="match status" value="1"/>
</dbReference>
<dbReference type="PANTHER" id="PTHR30055:SF226">
    <property type="entry name" value="HTH-TYPE TRANSCRIPTIONAL REGULATOR PKSA"/>
    <property type="match status" value="1"/>
</dbReference>
<comment type="caution">
    <text evidence="5">The sequence shown here is derived from an EMBL/GenBank/DDBJ whole genome shotgun (WGS) entry which is preliminary data.</text>
</comment>
<keyword evidence="6" id="KW-1185">Reference proteome</keyword>
<dbReference type="PROSITE" id="PS50977">
    <property type="entry name" value="HTH_TETR_2"/>
    <property type="match status" value="1"/>
</dbReference>
<dbReference type="InterPro" id="IPR001647">
    <property type="entry name" value="HTH_TetR"/>
</dbReference>
<feature type="domain" description="HTH tetR-type" evidence="4">
    <location>
        <begin position="55"/>
        <end position="115"/>
    </location>
</feature>
<dbReference type="PRINTS" id="PR00455">
    <property type="entry name" value="HTHTETR"/>
</dbReference>
<evidence type="ECO:0000313" key="5">
    <source>
        <dbReference type="EMBL" id="MDS1270039.1"/>
    </source>
</evidence>
<dbReference type="InterPro" id="IPR041674">
    <property type="entry name" value="TetR_C_22"/>
</dbReference>
<evidence type="ECO:0000313" key="6">
    <source>
        <dbReference type="Proteomes" id="UP001250214"/>
    </source>
</evidence>
<organism evidence="5 6">
    <name type="scientific">Lipingzhangella rawalii</name>
    <dbReference type="NCBI Taxonomy" id="2055835"/>
    <lineage>
        <taxon>Bacteria</taxon>
        <taxon>Bacillati</taxon>
        <taxon>Actinomycetota</taxon>
        <taxon>Actinomycetes</taxon>
        <taxon>Streptosporangiales</taxon>
        <taxon>Nocardiopsidaceae</taxon>
        <taxon>Lipingzhangella</taxon>
    </lineage>
</organism>
<protein>
    <submittedName>
        <fullName evidence="5">TetR/AcrR family transcriptional regulator</fullName>
    </submittedName>
</protein>
<feature type="region of interest" description="Disordered" evidence="3">
    <location>
        <begin position="1"/>
        <end position="20"/>
    </location>
</feature>
<feature type="region of interest" description="Disordered" evidence="3">
    <location>
        <begin position="248"/>
        <end position="319"/>
    </location>
</feature>
<keyword evidence="1 2" id="KW-0238">DNA-binding</keyword>
<dbReference type="InterPro" id="IPR009057">
    <property type="entry name" value="Homeodomain-like_sf"/>
</dbReference>
<reference evidence="6" key="1">
    <citation type="submission" date="2023-07" db="EMBL/GenBank/DDBJ databases">
        <title>Novel species in the genus Lipingzhangella isolated from Sambhar Salt Lake.</title>
        <authorList>
            <person name="Jiya N."/>
            <person name="Kajale S."/>
            <person name="Sharma A."/>
        </authorList>
    </citation>
    <scope>NUCLEOTIDE SEQUENCE [LARGE SCALE GENOMIC DNA]</scope>
    <source>
        <strain evidence="6">LS1_29</strain>
    </source>
</reference>
<evidence type="ECO:0000256" key="1">
    <source>
        <dbReference type="ARBA" id="ARBA00023125"/>
    </source>
</evidence>
<evidence type="ECO:0000256" key="2">
    <source>
        <dbReference type="PROSITE-ProRule" id="PRU00335"/>
    </source>
</evidence>
<dbReference type="InterPro" id="IPR050109">
    <property type="entry name" value="HTH-type_TetR-like_transc_reg"/>
</dbReference>
<dbReference type="PANTHER" id="PTHR30055">
    <property type="entry name" value="HTH-TYPE TRANSCRIPTIONAL REGULATOR RUTR"/>
    <property type="match status" value="1"/>
</dbReference>
<sequence length="319" mass="34230">MSDSATGTDLPPAADPAPDPTTATAVLFGPEAANLASTALTQVPLRRLPTQQRSRERVHRMLTACAELLDEGSYTALTTTRIAERAGVAIGSVYQFFPDRQAVARALALIHAQTLRSWAQRRLAEVQPTGWCQTVDAVLDAYIDMHRHAPGFRTLHFGEDVDARLLDVSETSHQVIVDLLRSVLGESLPEDCHLDRLIGVATQAADAVLRLAFRDTPQGQSQLLVECRILVRSYLAAHTGEQQCSTPQLAAAGDAAPQDQDDQDTTPGRSGAPGHSPPRGGGDRVATALHIQDPHQNEHPPGTMDRAGLFPSTRAATGE</sequence>
<accession>A0ABU2H5A5</accession>
<evidence type="ECO:0000256" key="3">
    <source>
        <dbReference type="SAM" id="MobiDB-lite"/>
    </source>
</evidence>
<proteinExistence type="predicted"/>
<name>A0ABU2H5A5_9ACTN</name>
<evidence type="ECO:0000259" key="4">
    <source>
        <dbReference type="PROSITE" id="PS50977"/>
    </source>
</evidence>
<gene>
    <name evidence="5" type="ORF">RIF23_07005</name>
</gene>
<dbReference type="SUPFAM" id="SSF46689">
    <property type="entry name" value="Homeodomain-like"/>
    <property type="match status" value="1"/>
</dbReference>
<dbReference type="EMBL" id="JAVLVT010000003">
    <property type="protein sequence ID" value="MDS1270039.1"/>
    <property type="molecule type" value="Genomic_DNA"/>
</dbReference>
<dbReference type="Pfam" id="PF00440">
    <property type="entry name" value="TetR_N"/>
    <property type="match status" value="1"/>
</dbReference>
<dbReference type="RefSeq" id="WP_310911584.1">
    <property type="nucleotide sequence ID" value="NZ_JAVLVT010000003.1"/>
</dbReference>